<dbReference type="Proteomes" id="UP000078544">
    <property type="component" value="Unassembled WGS sequence"/>
</dbReference>
<dbReference type="AlphaFoldDB" id="A0A166PV77"/>
<protein>
    <recommendedName>
        <fullName evidence="1">2EXR domain-containing protein</fullName>
    </recommendedName>
</protein>
<evidence type="ECO:0000313" key="2">
    <source>
        <dbReference type="EMBL" id="KZZ99270.1"/>
    </source>
</evidence>
<accession>A0A166PV77</accession>
<gene>
    <name evidence="2" type="ORF">AAL_01842</name>
</gene>
<keyword evidence="3" id="KW-1185">Reference proteome</keyword>
<comment type="caution">
    <text evidence="2">The sequence shown here is derived from an EMBL/GenBank/DDBJ whole genome shotgun (WGS) entry which is preliminary data.</text>
</comment>
<dbReference type="InterPro" id="IPR045518">
    <property type="entry name" value="2EXR"/>
</dbReference>
<reference evidence="2 3" key="1">
    <citation type="journal article" date="2016" name="Genome Biol. Evol.">
        <title>Divergent and convergent evolution of fungal pathogenicity.</title>
        <authorList>
            <person name="Shang Y."/>
            <person name="Xiao G."/>
            <person name="Zheng P."/>
            <person name="Cen K."/>
            <person name="Zhan S."/>
            <person name="Wang C."/>
        </authorList>
    </citation>
    <scope>NUCLEOTIDE SEQUENCE [LARGE SCALE GENOMIC DNA]</scope>
    <source>
        <strain evidence="2 3">RCEF 2490</strain>
    </source>
</reference>
<feature type="domain" description="2EXR" evidence="1">
    <location>
        <begin position="13"/>
        <end position="102"/>
    </location>
</feature>
<dbReference type="EMBL" id="AZGY01000003">
    <property type="protein sequence ID" value="KZZ99270.1"/>
    <property type="molecule type" value="Genomic_DNA"/>
</dbReference>
<evidence type="ECO:0000259" key="1">
    <source>
        <dbReference type="Pfam" id="PF20150"/>
    </source>
</evidence>
<sequence>MSREQLHRASRALFPHLPPELRLKIWTLNLPTLRLVSISSGTEAGCDSDAGLFAGCTSSAPIPANLHVCAEARANALERFRYVFGFVRLPGRVLYNPDSDILHFGPRDGYMASVAQFNTCMTMCDPAQLALVRRIAISDALFWAGSSYHSMSAARLTVDVLSSMTEHMPALQQVFFIPGEEDEPHEAAQTEERMARQIQMAIDTLCRHRPDWKPPPWTIVTLQTLLGACG</sequence>
<dbReference type="PANTHER" id="PTHR35910:SF6">
    <property type="entry name" value="2EXR DOMAIN-CONTAINING PROTEIN"/>
    <property type="match status" value="1"/>
</dbReference>
<evidence type="ECO:0000313" key="3">
    <source>
        <dbReference type="Proteomes" id="UP000078544"/>
    </source>
</evidence>
<name>A0A166PV77_9HYPO</name>
<dbReference type="PANTHER" id="PTHR35910">
    <property type="entry name" value="2EXR DOMAIN-CONTAINING PROTEIN"/>
    <property type="match status" value="1"/>
</dbReference>
<organism evidence="2 3">
    <name type="scientific">Moelleriella libera RCEF 2490</name>
    <dbReference type="NCBI Taxonomy" id="1081109"/>
    <lineage>
        <taxon>Eukaryota</taxon>
        <taxon>Fungi</taxon>
        <taxon>Dikarya</taxon>
        <taxon>Ascomycota</taxon>
        <taxon>Pezizomycotina</taxon>
        <taxon>Sordariomycetes</taxon>
        <taxon>Hypocreomycetidae</taxon>
        <taxon>Hypocreales</taxon>
        <taxon>Clavicipitaceae</taxon>
        <taxon>Moelleriella</taxon>
    </lineage>
</organism>
<dbReference type="OrthoDB" id="3557569at2759"/>
<dbReference type="Pfam" id="PF20150">
    <property type="entry name" value="2EXR"/>
    <property type="match status" value="1"/>
</dbReference>
<proteinExistence type="predicted"/>